<protein>
    <submittedName>
        <fullName evidence="3">HMG box domain-containing protein</fullName>
    </submittedName>
</protein>
<accession>A0A7E4UXK4</accession>
<feature type="region of interest" description="Disordered" evidence="1">
    <location>
        <begin position="51"/>
        <end position="79"/>
    </location>
</feature>
<dbReference type="WBParaSite" id="Pan_g14040.t1">
    <property type="protein sequence ID" value="Pan_g14040.t1"/>
    <property type="gene ID" value="Pan_g14040"/>
</dbReference>
<keyword evidence="2" id="KW-1185">Reference proteome</keyword>
<evidence type="ECO:0000256" key="1">
    <source>
        <dbReference type="SAM" id="MobiDB-lite"/>
    </source>
</evidence>
<evidence type="ECO:0000313" key="2">
    <source>
        <dbReference type="Proteomes" id="UP000492821"/>
    </source>
</evidence>
<proteinExistence type="predicted"/>
<reference evidence="2" key="1">
    <citation type="journal article" date="2013" name="Genetics">
        <title>The draft genome and transcriptome of Panagrellus redivivus are shaped by the harsh demands of a free-living lifestyle.</title>
        <authorList>
            <person name="Srinivasan J."/>
            <person name="Dillman A.R."/>
            <person name="Macchietto M.G."/>
            <person name="Heikkinen L."/>
            <person name="Lakso M."/>
            <person name="Fracchia K.M."/>
            <person name="Antoshechkin I."/>
            <person name="Mortazavi A."/>
            <person name="Wong G."/>
            <person name="Sternberg P.W."/>
        </authorList>
    </citation>
    <scope>NUCLEOTIDE SEQUENCE [LARGE SCALE GENOMIC DNA]</scope>
    <source>
        <strain evidence="2">MT8872</strain>
    </source>
</reference>
<name>A0A7E4UXK4_PANRE</name>
<evidence type="ECO:0000313" key="3">
    <source>
        <dbReference type="WBParaSite" id="Pan_g14040.t1"/>
    </source>
</evidence>
<reference evidence="3" key="2">
    <citation type="submission" date="2020-10" db="UniProtKB">
        <authorList>
            <consortium name="WormBaseParasite"/>
        </authorList>
    </citation>
    <scope>IDENTIFICATION</scope>
</reference>
<dbReference type="Proteomes" id="UP000492821">
    <property type="component" value="Unassembled WGS sequence"/>
</dbReference>
<dbReference type="AlphaFoldDB" id="A0A7E4UXK4"/>
<sequence length="467" mass="53881">MLFENDSYVINKTLDAKYGFSELNSLNRMQKSYQHADDAVYQMDEAVQGHGDLGTTVQKPVELKPRGRPRKPYPTRTTKNTRDCRAKTILMEQLVVDYGAPVISYFTTNLEMEVPQDFEIAMKDFVKSKTWNANSSPQFGPFLDTGMIEKKRGPKVKRVLTLTEQHANRQREPNIRHQLYQYCMSVIKEWDPAMYDRFMRMYDTPMKQELMDKTSDKEKANVDVDQIRTHVHYSHSHDSDQPLLANSKWEQLLADNSTTDISNDDATNDDVHNNYQGTEIQLNDFSDNHGNAMEPVQMGWNYNTLPYDQTYGGSQGFDASNSHTLPVQADSFQPIETCTKSAMEPVQIGWSYNVSMYDAYYGDQSSEQRGFYNTNCMVQPQSDPQTMPLPCFNPPQEQQFKNRCNALPVDKPHHLTTVYGPIPSQMDNQSMPAPPLYFECSQDRHLQANCQYYAQPTQSYRNEYNFS</sequence>
<organism evidence="2 3">
    <name type="scientific">Panagrellus redivivus</name>
    <name type="common">Microworm</name>
    <dbReference type="NCBI Taxonomy" id="6233"/>
    <lineage>
        <taxon>Eukaryota</taxon>
        <taxon>Metazoa</taxon>
        <taxon>Ecdysozoa</taxon>
        <taxon>Nematoda</taxon>
        <taxon>Chromadorea</taxon>
        <taxon>Rhabditida</taxon>
        <taxon>Tylenchina</taxon>
        <taxon>Panagrolaimomorpha</taxon>
        <taxon>Panagrolaimoidea</taxon>
        <taxon>Panagrolaimidae</taxon>
        <taxon>Panagrellus</taxon>
    </lineage>
</organism>